<dbReference type="RefSeq" id="WP_206886675.1">
    <property type="nucleotide sequence ID" value="NZ_JARPXS010000010.1"/>
</dbReference>
<protein>
    <submittedName>
        <fullName evidence="1">Uncharacterized protein</fullName>
    </submittedName>
</protein>
<name>A0AAJ2MP97_9LACT</name>
<reference evidence="1" key="1">
    <citation type="submission" date="2023-03" db="EMBL/GenBank/DDBJ databases">
        <authorList>
            <person name="Shen W."/>
            <person name="Cai J."/>
        </authorList>
    </citation>
    <scope>NUCLEOTIDE SEQUENCE</scope>
    <source>
        <strain evidence="1">Y3</strain>
    </source>
</reference>
<dbReference type="AlphaFoldDB" id="A0AAJ2MP97"/>
<accession>A0AAJ2MP97</accession>
<comment type="caution">
    <text evidence="1">The sequence shown here is derived from an EMBL/GenBank/DDBJ whole genome shotgun (WGS) entry which is preliminary data.</text>
</comment>
<evidence type="ECO:0000313" key="2">
    <source>
        <dbReference type="Proteomes" id="UP001257962"/>
    </source>
</evidence>
<dbReference type="EMBL" id="JARPYC010000010">
    <property type="protein sequence ID" value="MDT2667575.1"/>
    <property type="molecule type" value="Genomic_DNA"/>
</dbReference>
<dbReference type="Proteomes" id="UP001257962">
    <property type="component" value="Unassembled WGS sequence"/>
</dbReference>
<sequence length="316" mass="36659">MSYTLAIKQIKQPRGGYISSKLFSPNEYDIIESLIEIENPRHSSDLATTIENLSYWLSGINIFKIWRNIPLNYKSLNSLSILIHSSDINSEVIRAAHNLSVLDLDYELTDNEITYIKILTNRTIEFLCSINPISFAKPFFSWETVNNRAKNSHSITAEGEIDFMTEDTIWDIKVYKSSPLNAQNKLQVITYYLAGLHSDQSHIFKRIKYLGIYNPKSNISYRLPISSITNSIVEEIEKNLKEIYIIPKNNDLKIFVTDYENGLSASINNRINELKKLIEYFEGKKTTHSQDYINELNYLMNFANLIKEYFVKINHS</sequence>
<evidence type="ECO:0000313" key="1">
    <source>
        <dbReference type="EMBL" id="MDT2667575.1"/>
    </source>
</evidence>
<proteinExistence type="predicted"/>
<gene>
    <name evidence="1" type="ORF">P7D34_10165</name>
</gene>
<organism evidence="1 2">
    <name type="scientific">Lactococcus petauri</name>
    <dbReference type="NCBI Taxonomy" id="1940789"/>
    <lineage>
        <taxon>Bacteria</taxon>
        <taxon>Bacillati</taxon>
        <taxon>Bacillota</taxon>
        <taxon>Bacilli</taxon>
        <taxon>Lactobacillales</taxon>
        <taxon>Streptococcaceae</taxon>
        <taxon>Lactococcus</taxon>
    </lineage>
</organism>